<name>E4YXQ3_OIKDI</name>
<evidence type="ECO:0000313" key="1">
    <source>
        <dbReference type="EMBL" id="CBY40236.1"/>
    </source>
</evidence>
<dbReference type="Proteomes" id="UP000011014">
    <property type="component" value="Unassembled WGS sequence"/>
</dbReference>
<dbReference type="EMBL" id="FN655836">
    <property type="protein sequence ID" value="CBY40236.1"/>
    <property type="molecule type" value="Genomic_DNA"/>
</dbReference>
<gene>
    <name evidence="1" type="ORF">GSOID_T00022217001</name>
</gene>
<accession>E4YXQ3</accession>
<protein>
    <submittedName>
        <fullName evidence="1">Uncharacterized protein</fullName>
    </submittedName>
</protein>
<sequence>LEILARSPASSVSSLISSALLLTFLSCKHTRKLRKMKSKSSRTLNLKLRTDRQLSGARNFSSLLELLTNFSLLHQPLSCSMPSMTYARQFSTAPKLRSNQRQIQPRLSALARLRLLNQTRTTSLFSTSFILMLTATLSLNSSKIKSTD</sequence>
<proteinExistence type="predicted"/>
<reference evidence="1" key="1">
    <citation type="journal article" date="2010" name="Science">
        <title>Plasticity of animal genome architecture unmasked by rapid evolution of a pelagic tunicate.</title>
        <authorList>
            <person name="Denoeud F."/>
            <person name="Henriet S."/>
            <person name="Mungpakdee S."/>
            <person name="Aury J.M."/>
            <person name="Da Silva C."/>
            <person name="Brinkmann H."/>
            <person name="Mikhaleva J."/>
            <person name="Olsen L.C."/>
            <person name="Jubin C."/>
            <person name="Canestro C."/>
            <person name="Bouquet J.M."/>
            <person name="Danks G."/>
            <person name="Poulain J."/>
            <person name="Campsteijn C."/>
            <person name="Adamski M."/>
            <person name="Cross I."/>
            <person name="Yadetie F."/>
            <person name="Muffato M."/>
            <person name="Louis A."/>
            <person name="Butcher S."/>
            <person name="Tsagkogeorga G."/>
            <person name="Konrad A."/>
            <person name="Singh S."/>
            <person name="Jensen M.F."/>
            <person name="Cong E.H."/>
            <person name="Eikeseth-Otteraa H."/>
            <person name="Noel B."/>
            <person name="Anthouard V."/>
            <person name="Porcel B.M."/>
            <person name="Kachouri-Lafond R."/>
            <person name="Nishino A."/>
            <person name="Ugolini M."/>
            <person name="Chourrout P."/>
            <person name="Nishida H."/>
            <person name="Aasland R."/>
            <person name="Huzurbazar S."/>
            <person name="Westhof E."/>
            <person name="Delsuc F."/>
            <person name="Lehrach H."/>
            <person name="Reinhardt R."/>
            <person name="Weissenbach J."/>
            <person name="Roy S.W."/>
            <person name="Artiguenave F."/>
            <person name="Postlethwait J.H."/>
            <person name="Manak J.R."/>
            <person name="Thompson E.M."/>
            <person name="Jaillon O."/>
            <person name="Du Pasquier L."/>
            <person name="Boudinot P."/>
            <person name="Liberles D.A."/>
            <person name="Volff J.N."/>
            <person name="Philippe H."/>
            <person name="Lenhard B."/>
            <person name="Roest Crollius H."/>
            <person name="Wincker P."/>
            <person name="Chourrout D."/>
        </authorList>
    </citation>
    <scope>NUCLEOTIDE SEQUENCE [LARGE SCALE GENOMIC DNA]</scope>
</reference>
<dbReference type="AlphaFoldDB" id="E4YXQ3"/>
<feature type="non-terminal residue" evidence="1">
    <location>
        <position position="1"/>
    </location>
</feature>
<organism evidence="1">
    <name type="scientific">Oikopleura dioica</name>
    <name type="common">Tunicate</name>
    <dbReference type="NCBI Taxonomy" id="34765"/>
    <lineage>
        <taxon>Eukaryota</taxon>
        <taxon>Metazoa</taxon>
        <taxon>Chordata</taxon>
        <taxon>Tunicata</taxon>
        <taxon>Appendicularia</taxon>
        <taxon>Copelata</taxon>
        <taxon>Oikopleuridae</taxon>
        <taxon>Oikopleura</taxon>
    </lineage>
</organism>